<dbReference type="GO" id="GO:0016301">
    <property type="term" value="F:kinase activity"/>
    <property type="evidence" value="ECO:0007669"/>
    <property type="project" value="UniProtKB-KW"/>
</dbReference>
<dbReference type="EMBL" id="BK016087">
    <property type="protein sequence ID" value="DAF93792.1"/>
    <property type="molecule type" value="Genomic_DNA"/>
</dbReference>
<protein>
    <submittedName>
        <fullName evidence="1">Nucelotide kinase</fullName>
    </submittedName>
</protein>
<accession>A0A8S5UH38</accession>
<evidence type="ECO:0000313" key="1">
    <source>
        <dbReference type="EMBL" id="DAF93792.1"/>
    </source>
</evidence>
<name>A0A8S5UH38_9CAUD</name>
<reference evidence="1" key="1">
    <citation type="journal article" date="2021" name="Proc. Natl. Acad. Sci. U.S.A.">
        <title>A Catalog of Tens of Thousands of Viruses from Human Metagenomes Reveals Hidden Associations with Chronic Diseases.</title>
        <authorList>
            <person name="Tisza M.J."/>
            <person name="Buck C.B."/>
        </authorList>
    </citation>
    <scope>NUCLEOTIDE SEQUENCE</scope>
    <source>
        <strain evidence="1">Ct0eR1</strain>
    </source>
</reference>
<sequence>MDVVFLKPVWLYLPDGSKERIMAQTGDDKGIGFDSIYGGVERRHYFKYDEYSITQTERGDYVVSPVDDGGEKIFYPNGVYEYVSKVVQHDGFWEVHVRRYHTSEWRIECWSRRCVSLEHKHDGWYRRRIVGYQIDPGYELKFTDVPTRFHVSDDYDAPVKKVCRYFTGEWCIWYENEEGGEAFLMFDEQRYELTLCDNILYITEKNDDIFYDTEKNRGCVEDNVHENEVTHPSHYVALTPEPITFIRDKDYLTNSALKYIFRAGHKNGADENVDMGKAAWYLRELVAEQGDQTVIAILRNVYWDTINRQLAPKDRAREVRDRLAEFMSVISYDHLNNYIPEDK</sequence>
<organism evidence="1">
    <name type="scientific">Siphoviridae sp. ct0eR1</name>
    <dbReference type="NCBI Taxonomy" id="2825297"/>
    <lineage>
        <taxon>Viruses</taxon>
        <taxon>Duplodnaviria</taxon>
        <taxon>Heunggongvirae</taxon>
        <taxon>Uroviricota</taxon>
        <taxon>Caudoviricetes</taxon>
    </lineage>
</organism>
<dbReference type="Pfam" id="PF11753">
    <property type="entry name" value="DUF3310"/>
    <property type="match status" value="1"/>
</dbReference>
<dbReference type="InterPro" id="IPR021739">
    <property type="entry name" value="SaV-like"/>
</dbReference>
<proteinExistence type="predicted"/>
<keyword evidence="1" id="KW-0808">Transferase</keyword>
<keyword evidence="1" id="KW-0418">Kinase</keyword>